<dbReference type="EMBL" id="SDPO01000003">
    <property type="protein sequence ID" value="RXZ47322.1"/>
    <property type="molecule type" value="Genomic_DNA"/>
</dbReference>
<sequence length="348" mass="37609">MRYRTIGNGTTSFDVSTICLGTMQMGTKIDEATSFAILDRFVEAGGTFIDTANNYSFWDNGHGRDSEDVIGRWLVSRGGRDRLRIATKLGAAKKDPALPLSNTEPTNFQGLGAEVIGWEARESAQHLGVDHLDVVYGHVDDLETPLAETVGAFGALQEDGLIGIAGISNVALWRVVEAREEALRQGVAPYGVVQQQYSYVYPQPKLGRQNFVTPELLSYAASTGVDGRPPLAVTAYSPLHQGALTRTDKTLWGGVNHPTTVARIQLLHEVARDIGATPNQVALAWLLGREVPVIPVAGPSSVAQLEEVLGAADLDLDPEVRERLDAEPEERPAAKRPAAKRPEERDAA</sequence>
<evidence type="ECO:0000313" key="4">
    <source>
        <dbReference type="Proteomes" id="UP000292935"/>
    </source>
</evidence>
<evidence type="ECO:0000313" key="3">
    <source>
        <dbReference type="EMBL" id="RXZ47322.1"/>
    </source>
</evidence>
<dbReference type="PANTHER" id="PTHR43364">
    <property type="entry name" value="NADH-SPECIFIC METHYLGLYOXAL REDUCTASE-RELATED"/>
    <property type="match status" value="1"/>
</dbReference>
<dbReference type="OrthoDB" id="9768793at2"/>
<feature type="region of interest" description="Disordered" evidence="1">
    <location>
        <begin position="316"/>
        <end position="348"/>
    </location>
</feature>
<dbReference type="PANTHER" id="PTHR43364:SF6">
    <property type="entry name" value="OXIDOREDUCTASE-RELATED"/>
    <property type="match status" value="1"/>
</dbReference>
<dbReference type="Gene3D" id="3.20.20.100">
    <property type="entry name" value="NADP-dependent oxidoreductase domain"/>
    <property type="match status" value="1"/>
</dbReference>
<dbReference type="SUPFAM" id="SSF51430">
    <property type="entry name" value="NAD(P)-linked oxidoreductase"/>
    <property type="match status" value="1"/>
</dbReference>
<reference evidence="3 4" key="1">
    <citation type="submission" date="2019-01" db="EMBL/GenBank/DDBJ databases">
        <authorList>
            <person name="Li J."/>
        </authorList>
    </citation>
    <scope>NUCLEOTIDE SEQUENCE [LARGE SCALE GENOMIC DNA]</scope>
    <source>
        <strain evidence="3 4">CCUG 35506</strain>
    </source>
</reference>
<dbReference type="InterPro" id="IPR023210">
    <property type="entry name" value="NADP_OxRdtase_dom"/>
</dbReference>
<evidence type="ECO:0000256" key="1">
    <source>
        <dbReference type="SAM" id="MobiDB-lite"/>
    </source>
</evidence>
<proteinExistence type="predicted"/>
<dbReference type="InterPro" id="IPR036812">
    <property type="entry name" value="NAD(P)_OxRdtase_dom_sf"/>
</dbReference>
<organism evidence="3 4">
    <name type="scientific">Agromyces fucosus</name>
    <dbReference type="NCBI Taxonomy" id="41985"/>
    <lineage>
        <taxon>Bacteria</taxon>
        <taxon>Bacillati</taxon>
        <taxon>Actinomycetota</taxon>
        <taxon>Actinomycetes</taxon>
        <taxon>Micrococcales</taxon>
        <taxon>Microbacteriaceae</taxon>
        <taxon>Agromyces</taxon>
    </lineage>
</organism>
<protein>
    <submittedName>
        <fullName evidence="3">Aldo/keto reductase</fullName>
    </submittedName>
</protein>
<feature type="domain" description="NADP-dependent oxidoreductase" evidence="2">
    <location>
        <begin position="18"/>
        <end position="326"/>
    </location>
</feature>
<dbReference type="Proteomes" id="UP000292935">
    <property type="component" value="Unassembled WGS sequence"/>
</dbReference>
<name>A0A4Q2JHW3_9MICO</name>
<comment type="caution">
    <text evidence="3">The sequence shown here is derived from an EMBL/GenBank/DDBJ whole genome shotgun (WGS) entry which is preliminary data.</text>
</comment>
<dbReference type="RefSeq" id="WP_129231775.1">
    <property type="nucleotide sequence ID" value="NZ_SDPO01000003.1"/>
</dbReference>
<keyword evidence="4" id="KW-1185">Reference proteome</keyword>
<dbReference type="Pfam" id="PF00248">
    <property type="entry name" value="Aldo_ket_red"/>
    <property type="match status" value="1"/>
</dbReference>
<dbReference type="InterPro" id="IPR050523">
    <property type="entry name" value="AKR_Detox_Biosynth"/>
</dbReference>
<accession>A0A4Q2JHW3</accession>
<dbReference type="AlphaFoldDB" id="A0A4Q2JHW3"/>
<dbReference type="GO" id="GO:0005829">
    <property type="term" value="C:cytosol"/>
    <property type="evidence" value="ECO:0007669"/>
    <property type="project" value="TreeGrafter"/>
</dbReference>
<gene>
    <name evidence="3" type="ORF">ESP57_12125</name>
</gene>
<evidence type="ECO:0000259" key="2">
    <source>
        <dbReference type="Pfam" id="PF00248"/>
    </source>
</evidence>
<feature type="compositionally biased region" description="Basic and acidic residues" evidence="1">
    <location>
        <begin position="318"/>
        <end position="333"/>
    </location>
</feature>